<accession>A0A2A2G6E0</accession>
<evidence type="ECO:0000256" key="5">
    <source>
        <dbReference type="ARBA" id="ARBA00022692"/>
    </source>
</evidence>
<evidence type="ECO:0000313" key="10">
    <source>
        <dbReference type="EMBL" id="PAU93191.1"/>
    </source>
</evidence>
<dbReference type="CDD" id="cd12828">
    <property type="entry name" value="TmCorA-like_1"/>
    <property type="match status" value="1"/>
</dbReference>
<proteinExistence type="inferred from homology"/>
<dbReference type="SUPFAM" id="SSF144083">
    <property type="entry name" value="Magnesium transport protein CorA, transmembrane region"/>
    <property type="match status" value="1"/>
</dbReference>
<feature type="transmembrane region" description="Helical" evidence="8">
    <location>
        <begin position="297"/>
        <end position="318"/>
    </location>
</feature>
<dbReference type="Proteomes" id="UP000218831">
    <property type="component" value="Unassembled WGS sequence"/>
</dbReference>
<dbReference type="InterPro" id="IPR045863">
    <property type="entry name" value="CorA_TM1_TM2"/>
</dbReference>
<dbReference type="InterPro" id="IPR045861">
    <property type="entry name" value="CorA_cytoplasmic_dom"/>
</dbReference>
<evidence type="ECO:0000256" key="7">
    <source>
        <dbReference type="ARBA" id="ARBA00023136"/>
    </source>
</evidence>
<evidence type="ECO:0000256" key="9">
    <source>
        <dbReference type="SAM" id="MobiDB-lite"/>
    </source>
</evidence>
<name>A0A2A2G6E0_9BACT</name>
<evidence type="ECO:0000256" key="4">
    <source>
        <dbReference type="ARBA" id="ARBA00022475"/>
    </source>
</evidence>
<evidence type="ECO:0000313" key="11">
    <source>
        <dbReference type="Proteomes" id="UP000218831"/>
    </source>
</evidence>
<organism evidence="10 11">
    <name type="scientific">Fodinibius salipaludis</name>
    <dbReference type="NCBI Taxonomy" id="2032627"/>
    <lineage>
        <taxon>Bacteria</taxon>
        <taxon>Pseudomonadati</taxon>
        <taxon>Balneolota</taxon>
        <taxon>Balneolia</taxon>
        <taxon>Balneolales</taxon>
        <taxon>Balneolaceae</taxon>
        <taxon>Fodinibius</taxon>
    </lineage>
</organism>
<dbReference type="EMBL" id="NSKE01000010">
    <property type="protein sequence ID" value="PAU93191.1"/>
    <property type="molecule type" value="Genomic_DNA"/>
</dbReference>
<evidence type="ECO:0000256" key="2">
    <source>
        <dbReference type="ARBA" id="ARBA00009765"/>
    </source>
</evidence>
<reference evidence="10 11" key="1">
    <citation type="submission" date="2017-08" db="EMBL/GenBank/DDBJ databases">
        <title>Aliifodinibius alkalisoli sp. nov., isolated from saline alkaline soil.</title>
        <authorList>
            <person name="Liu D."/>
            <person name="Zhang G."/>
        </authorList>
    </citation>
    <scope>NUCLEOTIDE SEQUENCE [LARGE SCALE GENOMIC DNA]</scope>
    <source>
        <strain evidence="10 11">WN023</strain>
    </source>
</reference>
<dbReference type="InterPro" id="IPR004488">
    <property type="entry name" value="Mg/Co-transport_prot_CorA"/>
</dbReference>
<dbReference type="GO" id="GO:0015087">
    <property type="term" value="F:cobalt ion transmembrane transporter activity"/>
    <property type="evidence" value="ECO:0007669"/>
    <property type="project" value="UniProtKB-UniRule"/>
</dbReference>
<dbReference type="FunFam" id="1.20.58.340:FF:000012">
    <property type="entry name" value="Magnesium transport protein CorA"/>
    <property type="match status" value="1"/>
</dbReference>
<feature type="compositionally biased region" description="Basic residues" evidence="9">
    <location>
        <begin position="1"/>
        <end position="16"/>
    </location>
</feature>
<feature type="region of interest" description="Disordered" evidence="9">
    <location>
        <begin position="1"/>
        <end position="23"/>
    </location>
</feature>
<keyword evidence="5 8" id="KW-0812">Transmembrane</keyword>
<gene>
    <name evidence="8 10" type="primary">corA</name>
    <name evidence="10" type="ORF">CK503_13070</name>
</gene>
<sequence>MLPSVRFRRTGRHKKPGTAPGTIEHIGERHMDEIKITVHDYDEEHIDEIPISKIQKVQPYLDAPSKTWVQVQGLHDTEKLKSIWNFFDLHTLIQEDIVHTAQRPKVEVYDNCIFFVLCLLSYSKEEQKIQAEQISIVLGKNYVLSFQETDVDHFKPIINRLAIKGARIRKQNADYLMYALVDTVVDYYFNIIEHIADDIEGLEDELLQDPEDHLLNQIHKIRREIIFFRKQVWPLRDAINATIRDESQFIDNSTKIYLRDVYDHMIQVIDNIENYRDMILGLQDMYMSHVSNKMNEVMKVLTIIATIFIPLTFVAGIYGMNFDPGASPYNMPELSWYWGYPASLGGMTILALIMIFFFKRKGWF</sequence>
<evidence type="ECO:0000256" key="3">
    <source>
        <dbReference type="ARBA" id="ARBA00022448"/>
    </source>
</evidence>
<comment type="function">
    <text evidence="8">Mediates influx of magnesium ions.</text>
</comment>
<evidence type="ECO:0000256" key="8">
    <source>
        <dbReference type="RuleBase" id="RU362010"/>
    </source>
</evidence>
<keyword evidence="6 8" id="KW-1133">Transmembrane helix</keyword>
<dbReference type="NCBIfam" id="TIGR00383">
    <property type="entry name" value="corA"/>
    <property type="match status" value="1"/>
</dbReference>
<keyword evidence="11" id="KW-1185">Reference proteome</keyword>
<comment type="caution">
    <text evidence="10">The sequence shown here is derived from an EMBL/GenBank/DDBJ whole genome shotgun (WGS) entry which is preliminary data.</text>
</comment>
<dbReference type="OrthoDB" id="9803416at2"/>
<comment type="similarity">
    <text evidence="2 8">Belongs to the CorA metal ion transporter (MIT) (TC 1.A.35) family.</text>
</comment>
<keyword evidence="3 8" id="KW-0813">Transport</keyword>
<evidence type="ECO:0000256" key="6">
    <source>
        <dbReference type="ARBA" id="ARBA00022989"/>
    </source>
</evidence>
<keyword evidence="4 8" id="KW-1003">Cell membrane</keyword>
<dbReference type="GO" id="GO:0015095">
    <property type="term" value="F:magnesium ion transmembrane transporter activity"/>
    <property type="evidence" value="ECO:0007669"/>
    <property type="project" value="UniProtKB-UniRule"/>
</dbReference>
<dbReference type="PANTHER" id="PTHR46494">
    <property type="entry name" value="CORA FAMILY METAL ION TRANSPORTER (EUROFUNG)"/>
    <property type="match status" value="1"/>
</dbReference>
<dbReference type="GO" id="GO:0000287">
    <property type="term" value="F:magnesium ion binding"/>
    <property type="evidence" value="ECO:0007669"/>
    <property type="project" value="TreeGrafter"/>
</dbReference>
<protein>
    <recommendedName>
        <fullName evidence="8">Magnesium transport protein CorA</fullName>
    </recommendedName>
</protein>
<dbReference type="InterPro" id="IPR002523">
    <property type="entry name" value="MgTranspt_CorA/ZnTranspt_ZntB"/>
</dbReference>
<dbReference type="Gene3D" id="1.20.58.340">
    <property type="entry name" value="Magnesium transport protein CorA, transmembrane region"/>
    <property type="match status" value="2"/>
</dbReference>
<dbReference type="AlphaFoldDB" id="A0A2A2G6E0"/>
<dbReference type="SUPFAM" id="SSF143865">
    <property type="entry name" value="CorA soluble domain-like"/>
    <property type="match status" value="1"/>
</dbReference>
<dbReference type="Gene3D" id="3.30.460.20">
    <property type="entry name" value="CorA soluble domain-like"/>
    <property type="match status" value="1"/>
</dbReference>
<comment type="subcellular location">
    <subcellularLocation>
        <location evidence="1">Cell membrane</location>
        <topology evidence="1">Multi-pass membrane protein</topology>
    </subcellularLocation>
    <subcellularLocation>
        <location evidence="8">Membrane</location>
        <topology evidence="8">Multi-pass membrane protein</topology>
    </subcellularLocation>
</comment>
<keyword evidence="7 8" id="KW-0472">Membrane</keyword>
<dbReference type="GO" id="GO:0050897">
    <property type="term" value="F:cobalt ion binding"/>
    <property type="evidence" value="ECO:0007669"/>
    <property type="project" value="TreeGrafter"/>
</dbReference>
<evidence type="ECO:0000256" key="1">
    <source>
        <dbReference type="ARBA" id="ARBA00004651"/>
    </source>
</evidence>
<keyword evidence="8" id="KW-0406">Ion transport</keyword>
<dbReference type="Pfam" id="PF01544">
    <property type="entry name" value="CorA"/>
    <property type="match status" value="1"/>
</dbReference>
<dbReference type="PANTHER" id="PTHR46494:SF1">
    <property type="entry name" value="CORA FAMILY METAL ION TRANSPORTER (EUROFUNG)"/>
    <property type="match status" value="1"/>
</dbReference>
<feature type="transmembrane region" description="Helical" evidence="8">
    <location>
        <begin position="338"/>
        <end position="358"/>
    </location>
</feature>
<keyword evidence="8" id="KW-0460">Magnesium</keyword>
<dbReference type="GO" id="GO:0005886">
    <property type="term" value="C:plasma membrane"/>
    <property type="evidence" value="ECO:0007669"/>
    <property type="project" value="UniProtKB-SubCell"/>
</dbReference>